<dbReference type="PROSITE" id="PS50206">
    <property type="entry name" value="RHODANESE_3"/>
    <property type="match status" value="1"/>
</dbReference>
<dbReference type="InterPro" id="IPR017582">
    <property type="entry name" value="SelU"/>
</dbReference>
<dbReference type="PROSITE" id="PS00383">
    <property type="entry name" value="TYR_PHOSPHATASE_1"/>
    <property type="match status" value="1"/>
</dbReference>
<dbReference type="RefSeq" id="WP_046309407.1">
    <property type="nucleotide sequence ID" value="NZ_CBCSCY010000016.1"/>
</dbReference>
<sequence length="342" mass="38045">MVNSVTIQEFLEKAEQLPVLDVRAPKEYAAGHIPLAHSFPIFDDEQRARVGTAYKQQGHDPAVLIGLDLFGPRMSGFVKEAGKLAKNKEVLVHCWRGGMRSGAMAWLLGFSGFKVHLLKGGYKAYRRLVHAEFEKSRRLVILSGNTGSGKTNILPYLQKLGQQSIDLEKLASHKGSAFGSIDMPPQPTTEHFENLLGMELLKLNGQQPLWLEDEGITIGRVQMPKPLFDQMQTAPTIALQVPYKLRVQKLAQEYCRTNEAILATAILKIKKRLGGLATKEALAAISDGDMEKMVEIALTYYDKAYTFDLANKQQVLPLELPGIDPEENATLVLQFAKQHNLL</sequence>
<keyword evidence="4" id="KW-1185">Reference proteome</keyword>
<dbReference type="NCBIfam" id="NF008750">
    <property type="entry name" value="PRK11784.1-2"/>
    <property type="match status" value="1"/>
</dbReference>
<dbReference type="InterPro" id="IPR058840">
    <property type="entry name" value="AAA_SelU"/>
</dbReference>
<accession>A0A0E3ZDY2</accession>
<dbReference type="Pfam" id="PF26341">
    <property type="entry name" value="AAA_SelU"/>
    <property type="match status" value="1"/>
</dbReference>
<evidence type="ECO:0000259" key="2">
    <source>
        <dbReference type="PROSITE" id="PS50206"/>
    </source>
</evidence>
<proteinExistence type="predicted"/>
<dbReference type="GO" id="GO:0043828">
    <property type="term" value="F:tRNA 2-selenouridine synthase activity"/>
    <property type="evidence" value="ECO:0007669"/>
    <property type="project" value="InterPro"/>
</dbReference>
<dbReference type="PANTHER" id="PTHR30401">
    <property type="entry name" value="TRNA 2-SELENOURIDINE SYNTHASE"/>
    <property type="match status" value="1"/>
</dbReference>
<dbReference type="PATRIC" id="fig|400092.3.peg.1021"/>
<name>A0A0E3ZDY2_9BACT</name>
<evidence type="ECO:0000256" key="1">
    <source>
        <dbReference type="ARBA" id="ARBA00023266"/>
    </source>
</evidence>
<dbReference type="InterPro" id="IPR001763">
    <property type="entry name" value="Rhodanese-like_dom"/>
</dbReference>
<evidence type="ECO:0000313" key="3">
    <source>
        <dbReference type="EMBL" id="AKD02533.1"/>
    </source>
</evidence>
<dbReference type="EMBL" id="CP009621">
    <property type="protein sequence ID" value="AKD02533.1"/>
    <property type="molecule type" value="Genomic_DNA"/>
</dbReference>
<dbReference type="Gene3D" id="3.40.250.10">
    <property type="entry name" value="Rhodanese-like domain"/>
    <property type="match status" value="1"/>
</dbReference>
<dbReference type="STRING" id="400092.PKOR_04570"/>
<dbReference type="InterPro" id="IPR036873">
    <property type="entry name" value="Rhodanese-like_dom_sf"/>
</dbReference>
<dbReference type="InterPro" id="IPR016130">
    <property type="entry name" value="Tyr_Pase_AS"/>
</dbReference>
<dbReference type="PANTHER" id="PTHR30401:SF0">
    <property type="entry name" value="TRNA 2-SELENOURIDINE SYNTHASE"/>
    <property type="match status" value="1"/>
</dbReference>
<keyword evidence="1" id="KW-0711">Selenium</keyword>
<dbReference type="HOGENOM" id="CLU_043456_0_0_10"/>
<dbReference type="SUPFAM" id="SSF52821">
    <property type="entry name" value="Rhodanese/Cell cycle control phosphatase"/>
    <property type="match status" value="1"/>
</dbReference>
<protein>
    <submittedName>
        <fullName evidence="3">tRNA 2-selenouridine synthase</fullName>
    </submittedName>
</protein>
<feature type="domain" description="Rhodanese" evidence="2">
    <location>
        <begin position="13"/>
        <end position="134"/>
    </location>
</feature>
<dbReference type="OrthoDB" id="9808735at2"/>
<gene>
    <name evidence="3" type="ORF">PKOR_04570</name>
</gene>
<organism evidence="3 4">
    <name type="scientific">Pontibacter korlensis</name>
    <dbReference type="NCBI Taxonomy" id="400092"/>
    <lineage>
        <taxon>Bacteria</taxon>
        <taxon>Pseudomonadati</taxon>
        <taxon>Bacteroidota</taxon>
        <taxon>Cytophagia</taxon>
        <taxon>Cytophagales</taxon>
        <taxon>Hymenobacteraceae</taxon>
        <taxon>Pontibacter</taxon>
    </lineage>
</organism>
<reference evidence="3 4" key="1">
    <citation type="journal article" date="2015" name="Sci. Rep.">
        <title>Unraveling adaptation of Pontibacter korlensis to radiation and infertility in desert through complete genome and comparative transcriptomic analysis.</title>
        <authorList>
            <person name="Dai J."/>
            <person name="Dai W."/>
            <person name="Qiu C."/>
            <person name="Yang Z."/>
            <person name="Zhang Y."/>
            <person name="Zhou M."/>
            <person name="Zhang L."/>
            <person name="Fang C."/>
            <person name="Gao Q."/>
            <person name="Yang Q."/>
            <person name="Li X."/>
            <person name="Wang Z."/>
            <person name="Wang Z."/>
            <person name="Jia Z."/>
            <person name="Chen X."/>
        </authorList>
    </citation>
    <scope>NUCLEOTIDE SEQUENCE [LARGE SCALE GENOMIC DNA]</scope>
    <source>
        <strain evidence="3 4">X14-1T</strain>
    </source>
</reference>
<dbReference type="SMART" id="SM00450">
    <property type="entry name" value="RHOD"/>
    <property type="match status" value="1"/>
</dbReference>
<evidence type="ECO:0000313" key="4">
    <source>
        <dbReference type="Proteomes" id="UP000033109"/>
    </source>
</evidence>
<dbReference type="KEGG" id="pko:PKOR_04570"/>
<dbReference type="Pfam" id="PF00581">
    <property type="entry name" value="Rhodanese"/>
    <property type="match status" value="1"/>
</dbReference>
<dbReference type="NCBIfam" id="TIGR03167">
    <property type="entry name" value="tRNA_sel_U_synt"/>
    <property type="match status" value="1"/>
</dbReference>
<dbReference type="AlphaFoldDB" id="A0A0E3ZDY2"/>
<dbReference type="GO" id="GO:0002098">
    <property type="term" value="P:tRNA wobble uridine modification"/>
    <property type="evidence" value="ECO:0007669"/>
    <property type="project" value="InterPro"/>
</dbReference>
<dbReference type="Proteomes" id="UP000033109">
    <property type="component" value="Chromosome"/>
</dbReference>